<dbReference type="Pfam" id="PF13557">
    <property type="entry name" value="Phenol_MetA_deg"/>
    <property type="match status" value="1"/>
</dbReference>
<comment type="caution">
    <text evidence="2">The sequence shown here is derived from an EMBL/GenBank/DDBJ whole genome shotgun (WGS) entry which is preliminary data.</text>
</comment>
<evidence type="ECO:0000313" key="3">
    <source>
        <dbReference type="Proteomes" id="UP000029590"/>
    </source>
</evidence>
<dbReference type="RefSeq" id="WP_036052765.1">
    <property type="nucleotide sequence ID" value="NZ_CADEVY010000012.1"/>
</dbReference>
<gene>
    <name evidence="2" type="ORF">DM48_6846</name>
</gene>
<dbReference type="EMBL" id="JPGG01000018">
    <property type="protein sequence ID" value="KGC09842.1"/>
    <property type="molecule type" value="Genomic_DNA"/>
</dbReference>
<feature type="signal peptide" evidence="1">
    <location>
        <begin position="1"/>
        <end position="23"/>
    </location>
</feature>
<sequence length="302" mass="33154">MNRNKLRAAMLIAVACMCADARATENGLQSYPLGVNTVLNGIVPTPGTSQFYNYTTFYTADRFAGPNGGSAVPGFKTDVFVETPRILHTWGNLPGPFTFTSGLVVPLVHTNIGIGGASDSRWGLGDIVVHPLIIGYANLQHYFFATLALDFSVPTGSFSSTRLANTGINSYSFMPNVNITYFPFEKVETSVTAGYEINSPDRQTGYHSGNLAFLDWIAGYAVTPKWQLGIQGYVLKQTTDDTLNGAVFDNGFRGRVYAIGPQVRFNFNQYSGVVLKWQHEFGAQNRPRGDRIWLEFTVPFNG</sequence>
<dbReference type="Proteomes" id="UP000029590">
    <property type="component" value="Unassembled WGS sequence"/>
</dbReference>
<dbReference type="KEGG" id="bgo:BM43_7469"/>
<proteinExistence type="predicted"/>
<keyword evidence="1" id="KW-0732">Signal</keyword>
<dbReference type="AlphaFoldDB" id="A0AAW3EQ59"/>
<accession>A0AAW3EQ59</accession>
<dbReference type="InterPro" id="IPR025737">
    <property type="entry name" value="FApF"/>
</dbReference>
<reference evidence="2 3" key="1">
    <citation type="submission" date="2014-04" db="EMBL/GenBank/DDBJ databases">
        <authorList>
            <person name="Bishop-Lilly K.A."/>
            <person name="Broomall S.M."/>
            <person name="Chain P.S."/>
            <person name="Chertkov O."/>
            <person name="Coyne S.R."/>
            <person name="Daligault H.E."/>
            <person name="Davenport K.W."/>
            <person name="Erkkila T."/>
            <person name="Frey K.G."/>
            <person name="Gibbons H.S."/>
            <person name="Gu W."/>
            <person name="Jaissle J."/>
            <person name="Johnson S.L."/>
            <person name="Koroleva G.I."/>
            <person name="Ladner J.T."/>
            <person name="Lo C.-C."/>
            <person name="Minogue T.D."/>
            <person name="Munk C."/>
            <person name="Palacios G.F."/>
            <person name="Redden C.L."/>
            <person name="Rosenzweig C.N."/>
            <person name="Scholz M.B."/>
            <person name="Teshima H."/>
            <person name="Xu Y."/>
        </authorList>
    </citation>
    <scope>NUCLEOTIDE SEQUENCE [LARGE SCALE GENOMIC DNA]</scope>
    <source>
        <strain evidence="3">gladioli</strain>
    </source>
</reference>
<name>A0AAW3EQ59_BURGA</name>
<evidence type="ECO:0000256" key="1">
    <source>
        <dbReference type="SAM" id="SignalP"/>
    </source>
</evidence>
<evidence type="ECO:0000313" key="2">
    <source>
        <dbReference type="EMBL" id="KGC09842.1"/>
    </source>
</evidence>
<feature type="chain" id="PRO_5043901582" evidence="1">
    <location>
        <begin position="24"/>
        <end position="302"/>
    </location>
</feature>
<protein>
    <submittedName>
        <fullName evidence="2">MetA-pathway of phenol degradation family protein</fullName>
    </submittedName>
</protein>
<organism evidence="2 3">
    <name type="scientific">Burkholderia gladioli</name>
    <name type="common">Pseudomonas marginata</name>
    <name type="synonym">Phytomonas marginata</name>
    <dbReference type="NCBI Taxonomy" id="28095"/>
    <lineage>
        <taxon>Bacteria</taxon>
        <taxon>Pseudomonadati</taxon>
        <taxon>Pseudomonadota</taxon>
        <taxon>Betaproteobacteria</taxon>
        <taxon>Burkholderiales</taxon>
        <taxon>Burkholderiaceae</taxon>
        <taxon>Burkholderia</taxon>
    </lineage>
</organism>